<keyword evidence="2" id="KW-1185">Reference proteome</keyword>
<proteinExistence type="predicted"/>
<reference evidence="1 2" key="1">
    <citation type="submission" date="2017-01" db="EMBL/GenBank/DDBJ databases">
        <authorList>
            <person name="Cao J.-M."/>
        </authorList>
    </citation>
    <scope>NUCLEOTIDE SEQUENCE [LARGE SCALE GENOMIC DNA]</scope>
    <source>
        <strain evidence="1 2">888-76</strain>
    </source>
</reference>
<sequence length="61" mass="7253">MLVISCDLAREKGRRNTAGISLEIAEIYWRSKNAFLRCNRLHKIIQYAAMDMDKVVIKWRR</sequence>
<dbReference type="Proteomes" id="UP000187148">
    <property type="component" value="Chromosome"/>
</dbReference>
<name>A0A830ZA45_9ENTR</name>
<dbReference type="AlphaFoldDB" id="A0A830ZA45"/>
<evidence type="ECO:0000313" key="1">
    <source>
        <dbReference type="EMBL" id="APZ07557.1"/>
    </source>
</evidence>
<protein>
    <submittedName>
        <fullName evidence="1">Uncharacterized protein</fullName>
    </submittedName>
</protein>
<gene>
    <name evidence="1" type="ORF">BWI95_03135</name>
</gene>
<dbReference type="KEGG" id="kco:BWI95_03135"/>
<organism evidence="1 2">
    <name type="scientific">Kosakonia cowanii JCM 10956 = DSM 18146</name>
    <dbReference type="NCBI Taxonomy" id="1300165"/>
    <lineage>
        <taxon>Bacteria</taxon>
        <taxon>Pseudomonadati</taxon>
        <taxon>Pseudomonadota</taxon>
        <taxon>Gammaproteobacteria</taxon>
        <taxon>Enterobacterales</taxon>
        <taxon>Enterobacteriaceae</taxon>
        <taxon>Kosakonia</taxon>
    </lineage>
</organism>
<accession>A0A830ZA45</accession>
<dbReference type="EMBL" id="CP019445">
    <property type="protein sequence ID" value="APZ07557.1"/>
    <property type="molecule type" value="Genomic_DNA"/>
</dbReference>
<evidence type="ECO:0000313" key="2">
    <source>
        <dbReference type="Proteomes" id="UP000187148"/>
    </source>
</evidence>